<keyword evidence="2" id="KW-1185">Reference proteome</keyword>
<organismHost>
    <name type="scientific">Bos taurus</name>
    <name type="common">Bovine</name>
    <dbReference type="NCBI Taxonomy" id="9913"/>
</organismHost>
<sequence length="328" mass="37279">MLNLSYVTSHGDPELNKRYARSVNLALGLCENVSGQFKLIETPLNSFLLVANVLPDDIRPWEYSCYDKFDFSHIKLPKLEKLKELIEYDFEASKPASGNIAGEQPLGPMNHYVVYDSDAWQSALKLNKETIIQAALEKLKNPCHWEGYIPDDPLPLIWLLFYGKNSFCESPDCLYMQRFKHPGPILFPPHIYNPDGDISSFVNHVCHYVNFLYKERTFSLTHTTFLPFEEQRLKRALELLEEVENTATYISKTCLLCHLYKQNEILAAEGQSTHGCIILGGVGKQYITPQLHTTRSTHSGDTLLLPAYNLVGLMECVALDGVSKQEDS</sequence>
<dbReference type="Pfam" id="PF03038">
    <property type="entry name" value="Herpes_UL95"/>
    <property type="match status" value="1"/>
</dbReference>
<name>Q77JQ2_BHV4D</name>
<dbReference type="Proteomes" id="UP000109731">
    <property type="component" value="Segment"/>
</dbReference>
<dbReference type="GeneID" id="1684934"/>
<proteinExistence type="predicted"/>
<evidence type="ECO:0008006" key="3">
    <source>
        <dbReference type="Google" id="ProtNLM"/>
    </source>
</evidence>
<dbReference type="InterPro" id="IPR004280">
    <property type="entry name" value="Herpes_UL95"/>
</dbReference>
<dbReference type="KEGG" id="vg:1684934"/>
<dbReference type="EMBL" id="AF318573">
    <property type="protein sequence ID" value="AAK07953.1"/>
    <property type="molecule type" value="Genomic_DNA"/>
</dbReference>
<evidence type="ECO:0000313" key="1">
    <source>
        <dbReference type="EMBL" id="AAK07953.1"/>
    </source>
</evidence>
<organism evidence="1 2">
    <name type="scientific">Bovine herpesvirus 4 (strain DN-599)</name>
    <name type="common">BoHV-4</name>
    <name type="synonym">Movar virus</name>
    <dbReference type="NCBI Taxonomy" id="10355"/>
    <lineage>
        <taxon>Viruses</taxon>
        <taxon>Duplodnaviria</taxon>
        <taxon>Heunggongvirae</taxon>
        <taxon>Peploviricota</taxon>
        <taxon>Herviviricetes</taxon>
        <taxon>Herpesvirales</taxon>
        <taxon>Orthoherpesviridae</taxon>
        <taxon>Gammaherpesvirinae</taxon>
        <taxon>Rhadinovirus</taxon>
        <taxon>Rhadinovirus bovinegamma4</taxon>
    </lineage>
</organism>
<organismHost>
    <name type="scientific">Panthera leo</name>
    <name type="common">Lion</name>
    <dbReference type="NCBI Taxonomy" id="9689"/>
</organismHost>
<dbReference type="RefSeq" id="NP_076526.1">
    <property type="nucleotide sequence ID" value="NC_002665.1"/>
</dbReference>
<accession>Q77JQ2</accession>
<protein>
    <recommendedName>
        <fullName evidence="3">Protein UL95</fullName>
    </recommendedName>
</protein>
<reference evidence="1 2" key="1">
    <citation type="journal article" date="2001" name="J. Virol.">
        <title>Genome sequence of bovine herpesvirus 4, a bovine Rhadinovirus, and identification of an origin of DNA replication.</title>
        <authorList>
            <person name="Zimmermann W."/>
            <person name="Broll H."/>
            <person name="Ehlers B."/>
            <person name="Buhk H.-J."/>
            <person name="Rosenthal A."/>
            <person name="Goltz M."/>
        </authorList>
    </citation>
    <scope>NUCLEOTIDE SEQUENCE [LARGE SCALE GENOMIC DNA]</scope>
</reference>
<evidence type="ECO:0000313" key="2">
    <source>
        <dbReference type="Proteomes" id="UP000109731"/>
    </source>
</evidence>
<organismHost>
    <name type="scientific">Felis catus</name>
    <name type="common">Cat</name>
    <name type="synonym">Felis silvestris catus</name>
    <dbReference type="NCBI Taxonomy" id="9685"/>
</organismHost>